<dbReference type="Pfam" id="PF00046">
    <property type="entry name" value="Homeodomain"/>
    <property type="match status" value="1"/>
</dbReference>
<dbReference type="PANTHER" id="PTHR24338:SF0">
    <property type="entry name" value="MUSCLE SEGMENTATION HOMEOBOX"/>
    <property type="match status" value="1"/>
</dbReference>
<keyword evidence="4 7" id="KW-0371">Homeobox</keyword>
<keyword evidence="5 7" id="KW-0539">Nucleus</keyword>
<feature type="region of interest" description="Disordered" evidence="9">
    <location>
        <begin position="220"/>
        <end position="248"/>
    </location>
</feature>
<dbReference type="InterPro" id="IPR009057">
    <property type="entry name" value="Homeodomain-like_sf"/>
</dbReference>
<evidence type="ECO:0000256" key="5">
    <source>
        <dbReference type="ARBA" id="ARBA00023242"/>
    </source>
</evidence>
<keyword evidence="2" id="KW-0217">Developmental protein</keyword>
<dbReference type="Gene3D" id="1.10.10.60">
    <property type="entry name" value="Homeodomain-like"/>
    <property type="match status" value="1"/>
</dbReference>
<evidence type="ECO:0000256" key="1">
    <source>
        <dbReference type="ARBA" id="ARBA00004123"/>
    </source>
</evidence>
<feature type="compositionally biased region" description="Polar residues" evidence="9">
    <location>
        <begin position="237"/>
        <end position="248"/>
    </location>
</feature>
<evidence type="ECO:0000259" key="10">
    <source>
        <dbReference type="PROSITE" id="PS50071"/>
    </source>
</evidence>
<dbReference type="SUPFAM" id="SSF46689">
    <property type="entry name" value="Homeodomain-like"/>
    <property type="match status" value="1"/>
</dbReference>
<keyword evidence="3 7" id="KW-0238">DNA-binding</keyword>
<evidence type="ECO:0000313" key="11">
    <source>
        <dbReference type="Proteomes" id="UP000694844"/>
    </source>
</evidence>
<dbReference type="AlphaFoldDB" id="A0A8B8E3K3"/>
<evidence type="ECO:0000256" key="9">
    <source>
        <dbReference type="SAM" id="MobiDB-lite"/>
    </source>
</evidence>
<dbReference type="KEGG" id="cvn:111131757"/>
<dbReference type="PANTHER" id="PTHR24338">
    <property type="entry name" value="HOMEOBOX PROTEIN MSX"/>
    <property type="match status" value="1"/>
</dbReference>
<protein>
    <submittedName>
        <fullName evidence="12">Homeobox protein MSH-D-like</fullName>
    </submittedName>
</protein>
<comment type="subcellular location">
    <subcellularLocation>
        <location evidence="1 7 8">Nucleus</location>
    </subcellularLocation>
</comment>
<dbReference type="PROSITE" id="PS00027">
    <property type="entry name" value="HOMEOBOX_1"/>
    <property type="match status" value="1"/>
</dbReference>
<dbReference type="GeneID" id="111131757"/>
<comment type="similarity">
    <text evidence="6">Belongs to the Msh homeobox family.</text>
</comment>
<reference evidence="12" key="1">
    <citation type="submission" date="2025-08" db="UniProtKB">
        <authorList>
            <consortium name="RefSeq"/>
        </authorList>
    </citation>
    <scope>IDENTIFICATION</scope>
    <source>
        <tissue evidence="12">Whole sample</tissue>
    </source>
</reference>
<evidence type="ECO:0000313" key="12">
    <source>
        <dbReference type="RefSeq" id="XP_022335142.1"/>
    </source>
</evidence>
<organism evidence="11 12">
    <name type="scientific">Crassostrea virginica</name>
    <name type="common">Eastern oyster</name>
    <dbReference type="NCBI Taxonomy" id="6565"/>
    <lineage>
        <taxon>Eukaryota</taxon>
        <taxon>Metazoa</taxon>
        <taxon>Spiralia</taxon>
        <taxon>Lophotrochozoa</taxon>
        <taxon>Mollusca</taxon>
        <taxon>Bivalvia</taxon>
        <taxon>Autobranchia</taxon>
        <taxon>Pteriomorphia</taxon>
        <taxon>Ostreida</taxon>
        <taxon>Ostreoidea</taxon>
        <taxon>Ostreidae</taxon>
        <taxon>Crassostrea</taxon>
    </lineage>
</organism>
<evidence type="ECO:0000256" key="6">
    <source>
        <dbReference type="ARBA" id="ARBA00038425"/>
    </source>
</evidence>
<gene>
    <name evidence="12" type="primary">LOC111131757</name>
</gene>
<evidence type="ECO:0000256" key="7">
    <source>
        <dbReference type="PROSITE-ProRule" id="PRU00108"/>
    </source>
</evidence>
<dbReference type="RefSeq" id="XP_022335142.1">
    <property type="nucleotide sequence ID" value="XM_022479434.1"/>
</dbReference>
<evidence type="ECO:0000256" key="3">
    <source>
        <dbReference type="ARBA" id="ARBA00023125"/>
    </source>
</evidence>
<evidence type="ECO:0000256" key="8">
    <source>
        <dbReference type="RuleBase" id="RU000682"/>
    </source>
</evidence>
<feature type="DNA-binding region" description="Homeobox" evidence="7">
    <location>
        <begin position="137"/>
        <end position="196"/>
    </location>
</feature>
<sequence length="248" mass="28589">MDMLASFFASNYALYAHDPRQFGVWIPSSSHQPTQLSTLINPYPSIVGSQIVKTLPEKTDNQKQQEIKSDAVKFSIENILKDTSRPKEKEQLNSFDERSEKEAGASRQFSWLQCTRYKPPRLPRLKKKDGTKKRKLGRNPRVPFTQHQVAVLEHKFRRTHYLSSLDVAELSTALSLTENRVKIWFQNRRARERRDREAVQRNQIIQPSASETINLSEWPYPVSQLNNPPCGEPQPETPSVFSPISTSN</sequence>
<dbReference type="PROSITE" id="PS50071">
    <property type="entry name" value="HOMEOBOX_2"/>
    <property type="match status" value="1"/>
</dbReference>
<dbReference type="Proteomes" id="UP000694844">
    <property type="component" value="Chromosome 4"/>
</dbReference>
<evidence type="ECO:0000256" key="4">
    <source>
        <dbReference type="ARBA" id="ARBA00023155"/>
    </source>
</evidence>
<dbReference type="CDD" id="cd00086">
    <property type="entry name" value="homeodomain"/>
    <property type="match status" value="1"/>
</dbReference>
<dbReference type="InterPro" id="IPR017970">
    <property type="entry name" value="Homeobox_CS"/>
</dbReference>
<dbReference type="OrthoDB" id="1867783at2759"/>
<dbReference type="GO" id="GO:0048598">
    <property type="term" value="P:embryonic morphogenesis"/>
    <property type="evidence" value="ECO:0007669"/>
    <property type="project" value="TreeGrafter"/>
</dbReference>
<dbReference type="InterPro" id="IPR001356">
    <property type="entry name" value="HD"/>
</dbReference>
<feature type="domain" description="Homeobox" evidence="10">
    <location>
        <begin position="135"/>
        <end position="195"/>
    </location>
</feature>
<accession>A0A8B8E3K3</accession>
<evidence type="ECO:0000256" key="2">
    <source>
        <dbReference type="ARBA" id="ARBA00022473"/>
    </source>
</evidence>
<dbReference type="SMART" id="SM00389">
    <property type="entry name" value="HOX"/>
    <property type="match status" value="1"/>
</dbReference>
<dbReference type="GO" id="GO:0000981">
    <property type="term" value="F:DNA-binding transcription factor activity, RNA polymerase II-specific"/>
    <property type="evidence" value="ECO:0007669"/>
    <property type="project" value="InterPro"/>
</dbReference>
<dbReference type="InterPro" id="IPR050674">
    <property type="entry name" value="Msh_Homeobox_Regulators"/>
</dbReference>
<dbReference type="GO" id="GO:0005634">
    <property type="term" value="C:nucleus"/>
    <property type="evidence" value="ECO:0007669"/>
    <property type="project" value="UniProtKB-SubCell"/>
</dbReference>
<dbReference type="GO" id="GO:0000977">
    <property type="term" value="F:RNA polymerase II transcription regulatory region sequence-specific DNA binding"/>
    <property type="evidence" value="ECO:0007669"/>
    <property type="project" value="TreeGrafter"/>
</dbReference>
<name>A0A8B8E3K3_CRAVI</name>
<proteinExistence type="inferred from homology"/>
<keyword evidence="11" id="KW-1185">Reference proteome</keyword>